<organism evidence="3 4">
    <name type="scientific">Phrynocephalus forsythii</name>
    <dbReference type="NCBI Taxonomy" id="171643"/>
    <lineage>
        <taxon>Eukaryota</taxon>
        <taxon>Metazoa</taxon>
        <taxon>Chordata</taxon>
        <taxon>Craniata</taxon>
        <taxon>Vertebrata</taxon>
        <taxon>Euteleostomi</taxon>
        <taxon>Lepidosauria</taxon>
        <taxon>Squamata</taxon>
        <taxon>Bifurcata</taxon>
        <taxon>Unidentata</taxon>
        <taxon>Episquamata</taxon>
        <taxon>Toxicofera</taxon>
        <taxon>Iguania</taxon>
        <taxon>Acrodonta</taxon>
        <taxon>Agamidae</taxon>
        <taxon>Agaminae</taxon>
        <taxon>Phrynocephalus</taxon>
    </lineage>
</organism>
<comment type="caution">
    <text evidence="3">The sequence shown here is derived from an EMBL/GenBank/DDBJ whole genome shotgun (WGS) entry which is preliminary data.</text>
</comment>
<name>A0A9Q1B545_9SAUR</name>
<sequence length="485" mass="54585">SFVSFRWRKAWVLFSGVRPAGSEERLATPLLVPLGLLGDAMAEVLNLNNEVVKMRKDVKKIRVLTIRRLTRNIAKLKAKKGSAEAILKNQKRAQRLLEEIHAMKDIKLDQVTKLALGKEINFEIVCKQPNSTARDRAVARLAAHPLLKTKIATIKAAVKAFKEARQKSGKTVSKEPKSEELHTVQSEKTHNSIINDHSKILEQVENQDRIKIDKKPVTEMGEKEISVTKEQTMTNNEKQCPLDDSPIQGSEQPQMVPQAEKAVHPGRTKHVDASPMGPVDECDDSASESEESGTEKDYFDDSTEERFYKQSSGSDESDGNDDFFIGKVKRTKKKGAADHSLPTKEKVGRILQKNTQDWQPGLVKDTNTKSSSQSPKASKLESVFYCSLSTSKASKTTKRTIREQFPKKKVTACFQKELSKGKQFSVAFEKNQPQKQMSKCLGMKLGLEKKQSEQPLHPSWEASRKRREQISQITAFQGKKIIFDD</sequence>
<feature type="region of interest" description="Disordered" evidence="2">
    <location>
        <begin position="212"/>
        <end position="379"/>
    </location>
</feature>
<dbReference type="GO" id="GO:0030490">
    <property type="term" value="P:maturation of SSU-rRNA"/>
    <property type="evidence" value="ECO:0007669"/>
    <property type="project" value="TreeGrafter"/>
</dbReference>
<evidence type="ECO:0000313" key="3">
    <source>
        <dbReference type="EMBL" id="KAJ7335669.1"/>
    </source>
</evidence>
<feature type="compositionally biased region" description="Basic and acidic residues" evidence="2">
    <location>
        <begin position="335"/>
        <end position="348"/>
    </location>
</feature>
<dbReference type="InterPro" id="IPR037393">
    <property type="entry name" value="Bud22/SRFB1"/>
</dbReference>
<feature type="compositionally biased region" description="Basic and acidic residues" evidence="2">
    <location>
        <begin position="293"/>
        <end position="308"/>
    </location>
</feature>
<dbReference type="AlphaFoldDB" id="A0A9Q1B545"/>
<feature type="compositionally biased region" description="Acidic residues" evidence="2">
    <location>
        <begin position="280"/>
        <end position="292"/>
    </location>
</feature>
<feature type="non-terminal residue" evidence="3">
    <location>
        <position position="485"/>
    </location>
</feature>
<evidence type="ECO:0000256" key="1">
    <source>
        <dbReference type="SAM" id="Coils"/>
    </source>
</evidence>
<feature type="compositionally biased region" description="Polar residues" evidence="2">
    <location>
        <begin position="228"/>
        <end position="238"/>
    </location>
</feature>
<gene>
    <name evidence="3" type="ORF">JRQ81_013610</name>
</gene>
<evidence type="ECO:0008006" key="5">
    <source>
        <dbReference type="Google" id="ProtNLM"/>
    </source>
</evidence>
<keyword evidence="4" id="KW-1185">Reference proteome</keyword>
<feature type="compositionally biased region" description="Basic and acidic residues" evidence="2">
    <location>
        <begin position="212"/>
        <end position="227"/>
    </location>
</feature>
<dbReference type="OrthoDB" id="3364872at2759"/>
<dbReference type="GO" id="GO:0030686">
    <property type="term" value="C:90S preribosome"/>
    <property type="evidence" value="ECO:0007669"/>
    <property type="project" value="TreeGrafter"/>
</dbReference>
<dbReference type="PANTHER" id="PTHR23325">
    <property type="entry name" value="SERUM RESPONSE FACTOR-BINDING"/>
    <property type="match status" value="1"/>
</dbReference>
<dbReference type="Proteomes" id="UP001142489">
    <property type="component" value="Unassembled WGS sequence"/>
</dbReference>
<feature type="region of interest" description="Disordered" evidence="2">
    <location>
        <begin position="166"/>
        <end position="189"/>
    </location>
</feature>
<dbReference type="EMBL" id="JAPFRF010000004">
    <property type="protein sequence ID" value="KAJ7335669.1"/>
    <property type="molecule type" value="Genomic_DNA"/>
</dbReference>
<protein>
    <recommendedName>
        <fullName evidence="5">Serum response factor-binding protein 1</fullName>
    </recommendedName>
</protein>
<dbReference type="PANTHER" id="PTHR23325:SF1">
    <property type="entry name" value="SERUM RESPONSE FACTOR-BINDING PROTEIN 1"/>
    <property type="match status" value="1"/>
</dbReference>
<evidence type="ECO:0000256" key="2">
    <source>
        <dbReference type="SAM" id="MobiDB-lite"/>
    </source>
</evidence>
<accession>A0A9Q1B545</accession>
<evidence type="ECO:0000313" key="4">
    <source>
        <dbReference type="Proteomes" id="UP001142489"/>
    </source>
</evidence>
<dbReference type="GO" id="GO:0005634">
    <property type="term" value="C:nucleus"/>
    <property type="evidence" value="ECO:0007669"/>
    <property type="project" value="TreeGrafter"/>
</dbReference>
<reference evidence="3" key="1">
    <citation type="journal article" date="2023" name="DNA Res.">
        <title>Chromosome-level genome assembly of Phrynocephalus forsythii using third-generation DNA sequencing and Hi-C analysis.</title>
        <authorList>
            <person name="Qi Y."/>
            <person name="Zhao W."/>
            <person name="Zhao Y."/>
            <person name="Niu C."/>
            <person name="Cao S."/>
            <person name="Zhang Y."/>
        </authorList>
    </citation>
    <scope>NUCLEOTIDE SEQUENCE</scope>
    <source>
        <tissue evidence="3">Muscle</tissue>
    </source>
</reference>
<proteinExistence type="predicted"/>
<feature type="coiled-coil region" evidence="1">
    <location>
        <begin position="66"/>
        <end position="93"/>
    </location>
</feature>
<keyword evidence="1" id="KW-0175">Coiled coil</keyword>